<sequence length="75" mass="7934">MCLAMPVRVTELIPGELARVDIDGVSREVSVALIDAPEVGDYLILHVGYAIGRLDAAEAERTLALMRELAAGGEA</sequence>
<accession>A0A6B2KUQ7</accession>
<proteinExistence type="inferred from homology"/>
<comment type="similarity">
    <text evidence="1">Belongs to the HupF/HypC family.</text>
</comment>
<dbReference type="NCBIfam" id="TIGR00074">
    <property type="entry name" value="hypC_hupF"/>
    <property type="match status" value="1"/>
</dbReference>
<evidence type="ECO:0000256" key="1">
    <source>
        <dbReference type="ARBA" id="ARBA00006018"/>
    </source>
</evidence>
<comment type="caution">
    <text evidence="2">The sequence shown here is derived from an EMBL/GenBank/DDBJ whole genome shotgun (WGS) entry which is preliminary data.</text>
</comment>
<dbReference type="PRINTS" id="PR00445">
    <property type="entry name" value="HUPFHYPC"/>
</dbReference>
<dbReference type="EMBL" id="JAAGAA010000014">
    <property type="protein sequence ID" value="NDV13976.1"/>
    <property type="molecule type" value="Genomic_DNA"/>
</dbReference>
<dbReference type="GO" id="GO:0051604">
    <property type="term" value="P:protein maturation"/>
    <property type="evidence" value="ECO:0007669"/>
    <property type="project" value="TreeGrafter"/>
</dbReference>
<dbReference type="Gene3D" id="2.30.30.140">
    <property type="match status" value="1"/>
</dbReference>
<dbReference type="FunFam" id="2.30.30.140:FF:000022">
    <property type="entry name" value="Hydrogenase assembly chaperone HybG"/>
    <property type="match status" value="1"/>
</dbReference>
<organism evidence="2 3">
    <name type="scientific">Crenobacter caeni</name>
    <dbReference type="NCBI Taxonomy" id="2705474"/>
    <lineage>
        <taxon>Bacteria</taxon>
        <taxon>Pseudomonadati</taxon>
        <taxon>Pseudomonadota</taxon>
        <taxon>Betaproteobacteria</taxon>
        <taxon>Neisseriales</taxon>
        <taxon>Neisseriaceae</taxon>
        <taxon>Crenobacter</taxon>
    </lineage>
</organism>
<keyword evidence="3" id="KW-1185">Reference proteome</keyword>
<dbReference type="Proteomes" id="UP000482578">
    <property type="component" value="Unassembled WGS sequence"/>
</dbReference>
<name>A0A6B2KUQ7_9NEIS</name>
<dbReference type="InterPro" id="IPR001109">
    <property type="entry name" value="Hydrogenase_HupF/HypC"/>
</dbReference>
<dbReference type="RefSeq" id="WP_163317447.1">
    <property type="nucleotide sequence ID" value="NZ_JAAGAA010000014.1"/>
</dbReference>
<dbReference type="GO" id="GO:0005506">
    <property type="term" value="F:iron ion binding"/>
    <property type="evidence" value="ECO:0007669"/>
    <property type="project" value="TreeGrafter"/>
</dbReference>
<dbReference type="PANTHER" id="PTHR35177:SF2">
    <property type="entry name" value="HYDROGENASE MATURATION FACTOR HYBG"/>
    <property type="match status" value="1"/>
</dbReference>
<dbReference type="PANTHER" id="PTHR35177">
    <property type="entry name" value="HYDROGENASE MATURATION FACTOR HYBG"/>
    <property type="match status" value="1"/>
</dbReference>
<reference evidence="2 3" key="1">
    <citation type="submission" date="2020-02" db="EMBL/GenBank/DDBJ databases">
        <authorList>
            <person name="Yang Z."/>
        </authorList>
    </citation>
    <scope>NUCLEOTIDE SEQUENCE [LARGE SCALE GENOMIC DNA]</scope>
    <source>
        <strain evidence="2 3">HX-7-9</strain>
    </source>
</reference>
<dbReference type="SUPFAM" id="SSF159127">
    <property type="entry name" value="HupF/HypC-like"/>
    <property type="match status" value="1"/>
</dbReference>
<dbReference type="GO" id="GO:1902670">
    <property type="term" value="F:carbon dioxide binding"/>
    <property type="evidence" value="ECO:0007669"/>
    <property type="project" value="TreeGrafter"/>
</dbReference>
<gene>
    <name evidence="2" type="ORF">GZH52_14470</name>
</gene>
<evidence type="ECO:0000313" key="3">
    <source>
        <dbReference type="Proteomes" id="UP000482578"/>
    </source>
</evidence>
<dbReference type="AlphaFoldDB" id="A0A6B2KUQ7"/>
<dbReference type="Pfam" id="PF01455">
    <property type="entry name" value="HupF_HypC"/>
    <property type="match status" value="1"/>
</dbReference>
<protein>
    <submittedName>
        <fullName evidence="2">HypC/HybG/HupF family hydrogenase formation chaperone</fullName>
    </submittedName>
</protein>
<evidence type="ECO:0000313" key="2">
    <source>
        <dbReference type="EMBL" id="NDV13976.1"/>
    </source>
</evidence>